<keyword evidence="1" id="KW-0472">Membrane</keyword>
<gene>
    <name evidence="2" type="ORF">GUJ93_ZPchr0001g32785</name>
</gene>
<evidence type="ECO:0008006" key="4">
    <source>
        <dbReference type="Google" id="ProtNLM"/>
    </source>
</evidence>
<dbReference type="Proteomes" id="UP000729402">
    <property type="component" value="Unassembled WGS sequence"/>
</dbReference>
<dbReference type="EMBL" id="JAAALK010000288">
    <property type="protein sequence ID" value="KAG8053730.1"/>
    <property type="molecule type" value="Genomic_DNA"/>
</dbReference>
<feature type="transmembrane region" description="Helical" evidence="1">
    <location>
        <begin position="124"/>
        <end position="143"/>
    </location>
</feature>
<keyword evidence="1" id="KW-1133">Transmembrane helix</keyword>
<comment type="caution">
    <text evidence="2">The sequence shown here is derived from an EMBL/GenBank/DDBJ whole genome shotgun (WGS) entry which is preliminary data.</text>
</comment>
<dbReference type="AlphaFoldDB" id="A0A8J5V869"/>
<organism evidence="2 3">
    <name type="scientific">Zizania palustris</name>
    <name type="common">Northern wild rice</name>
    <dbReference type="NCBI Taxonomy" id="103762"/>
    <lineage>
        <taxon>Eukaryota</taxon>
        <taxon>Viridiplantae</taxon>
        <taxon>Streptophyta</taxon>
        <taxon>Embryophyta</taxon>
        <taxon>Tracheophyta</taxon>
        <taxon>Spermatophyta</taxon>
        <taxon>Magnoliopsida</taxon>
        <taxon>Liliopsida</taxon>
        <taxon>Poales</taxon>
        <taxon>Poaceae</taxon>
        <taxon>BOP clade</taxon>
        <taxon>Oryzoideae</taxon>
        <taxon>Oryzeae</taxon>
        <taxon>Zizaniinae</taxon>
        <taxon>Zizania</taxon>
    </lineage>
</organism>
<sequence length="153" mass="16960">MSAAGQENADTAADYIKWMCGAGGRAGGAMANLQRGVGSLVRDIGEPCLNPSPVKGSKLLKPEKWHTCFDSDGKVIGFHKALKFIVLGGVDPSIRAEVWEFLLGCYGLSSTSEYRSKLRAVRRFYTFLFSVQGYLLFFLRITSRRGSYHSYIY</sequence>
<keyword evidence="3" id="KW-1185">Reference proteome</keyword>
<evidence type="ECO:0000313" key="3">
    <source>
        <dbReference type="Proteomes" id="UP000729402"/>
    </source>
</evidence>
<proteinExistence type="predicted"/>
<evidence type="ECO:0000313" key="2">
    <source>
        <dbReference type="EMBL" id="KAG8053730.1"/>
    </source>
</evidence>
<evidence type="ECO:0000256" key="1">
    <source>
        <dbReference type="SAM" id="Phobius"/>
    </source>
</evidence>
<name>A0A8J5V869_ZIZPA</name>
<keyword evidence="1" id="KW-0812">Transmembrane</keyword>
<dbReference type="OrthoDB" id="1715978at2759"/>
<reference evidence="2" key="2">
    <citation type="submission" date="2021-02" db="EMBL/GenBank/DDBJ databases">
        <authorList>
            <person name="Kimball J.A."/>
            <person name="Haas M.W."/>
            <person name="Macchietto M."/>
            <person name="Kono T."/>
            <person name="Duquette J."/>
            <person name="Shao M."/>
        </authorList>
    </citation>
    <scope>NUCLEOTIDE SEQUENCE</scope>
    <source>
        <tissue evidence="2">Fresh leaf tissue</tissue>
    </source>
</reference>
<accession>A0A8J5V869</accession>
<protein>
    <recommendedName>
        <fullName evidence="4">Rab-GAP TBC domain-containing protein</fullName>
    </recommendedName>
</protein>
<reference evidence="2" key="1">
    <citation type="journal article" date="2021" name="bioRxiv">
        <title>Whole Genome Assembly and Annotation of Northern Wild Rice, Zizania palustris L., Supports a Whole Genome Duplication in the Zizania Genus.</title>
        <authorList>
            <person name="Haas M."/>
            <person name="Kono T."/>
            <person name="Macchietto M."/>
            <person name="Millas R."/>
            <person name="McGilp L."/>
            <person name="Shao M."/>
            <person name="Duquette J."/>
            <person name="Hirsch C.N."/>
            <person name="Kimball J."/>
        </authorList>
    </citation>
    <scope>NUCLEOTIDE SEQUENCE</scope>
    <source>
        <tissue evidence="2">Fresh leaf tissue</tissue>
    </source>
</reference>